<evidence type="ECO:0000313" key="1">
    <source>
        <dbReference type="Proteomes" id="UP000887575"/>
    </source>
</evidence>
<dbReference type="AlphaFoldDB" id="A0AAF3JC82"/>
<name>A0AAF3JC82_9BILA</name>
<accession>A0AAF3JC82</accession>
<dbReference type="WBParaSite" id="MBELARI_LOCUS9653.1">
    <property type="protein sequence ID" value="MBELARI_LOCUS9653.1"/>
    <property type="gene ID" value="MBELARI_LOCUS9653"/>
</dbReference>
<sequence length="125" mass="14534">MISAGCFHIEDIIKAQKEKRMSADAGRRQSWVGRRMSVQSQNSFQGPLHCSRDLERIAVISPAKDETVKVNDITQCALLCEKYHVETNHKEYFVKPYIEVKRLYPDALFEFYEKHFGQKLVKGKI</sequence>
<keyword evidence="1" id="KW-1185">Reference proteome</keyword>
<reference evidence="2" key="1">
    <citation type="submission" date="2024-02" db="UniProtKB">
        <authorList>
            <consortium name="WormBaseParasite"/>
        </authorList>
    </citation>
    <scope>IDENTIFICATION</scope>
</reference>
<organism evidence="1 2">
    <name type="scientific">Mesorhabditis belari</name>
    <dbReference type="NCBI Taxonomy" id="2138241"/>
    <lineage>
        <taxon>Eukaryota</taxon>
        <taxon>Metazoa</taxon>
        <taxon>Ecdysozoa</taxon>
        <taxon>Nematoda</taxon>
        <taxon>Chromadorea</taxon>
        <taxon>Rhabditida</taxon>
        <taxon>Rhabditina</taxon>
        <taxon>Rhabditomorpha</taxon>
        <taxon>Rhabditoidea</taxon>
        <taxon>Rhabditidae</taxon>
        <taxon>Mesorhabditinae</taxon>
        <taxon>Mesorhabditis</taxon>
    </lineage>
</organism>
<dbReference type="Proteomes" id="UP000887575">
    <property type="component" value="Unassembled WGS sequence"/>
</dbReference>
<proteinExistence type="predicted"/>
<evidence type="ECO:0000313" key="2">
    <source>
        <dbReference type="WBParaSite" id="MBELARI_LOCUS9653.1"/>
    </source>
</evidence>
<protein>
    <submittedName>
        <fullName evidence="2">Uncharacterized protein</fullName>
    </submittedName>
</protein>